<evidence type="ECO:0000256" key="8">
    <source>
        <dbReference type="ARBA" id="ARBA00022989"/>
    </source>
</evidence>
<dbReference type="CDD" id="cd11722">
    <property type="entry name" value="SOAR"/>
    <property type="match status" value="1"/>
</dbReference>
<feature type="coiled-coil region" evidence="12">
    <location>
        <begin position="335"/>
        <end position="449"/>
    </location>
</feature>
<evidence type="ECO:0000259" key="15">
    <source>
        <dbReference type="PROSITE" id="PS50105"/>
    </source>
</evidence>
<evidence type="ECO:0000256" key="13">
    <source>
        <dbReference type="SAM" id="MobiDB-lite"/>
    </source>
</evidence>
<dbReference type="Gene3D" id="1.10.238.180">
    <property type="match status" value="1"/>
</dbReference>
<keyword evidence="6 14" id="KW-0732">Signal</keyword>
<dbReference type="EMBL" id="KE346360">
    <property type="protein sequence ID" value="KJE88479.1"/>
    <property type="molecule type" value="Genomic_DNA"/>
</dbReference>
<accession>A0A0D2X057</accession>
<evidence type="ECO:0000259" key="16">
    <source>
        <dbReference type="PROSITE" id="PS50222"/>
    </source>
</evidence>
<feature type="compositionally biased region" description="Low complexity" evidence="13">
    <location>
        <begin position="91"/>
        <end position="103"/>
    </location>
</feature>
<feature type="chain" id="PRO_5002255391" description="SAM domain-containing protein" evidence="14">
    <location>
        <begin position="43"/>
        <end position="563"/>
    </location>
</feature>
<dbReference type="GO" id="GO:0005886">
    <property type="term" value="C:plasma membrane"/>
    <property type="evidence" value="ECO:0007669"/>
    <property type="project" value="TreeGrafter"/>
</dbReference>
<name>A0A0D2X057_CAPO3</name>
<dbReference type="Proteomes" id="UP000008743">
    <property type="component" value="Unassembled WGS sequence"/>
</dbReference>
<evidence type="ECO:0000313" key="17">
    <source>
        <dbReference type="EMBL" id="KJE88479.1"/>
    </source>
</evidence>
<dbReference type="InterPro" id="IPR018247">
    <property type="entry name" value="EF_Hand_1_Ca_BS"/>
</dbReference>
<reference evidence="18" key="1">
    <citation type="submission" date="2011-02" db="EMBL/GenBank/DDBJ databases">
        <title>The Genome Sequence of Capsaspora owczarzaki ATCC 30864.</title>
        <authorList>
            <person name="Russ C."/>
            <person name="Cuomo C."/>
            <person name="Burger G."/>
            <person name="Gray M.W."/>
            <person name="Holland P.W.H."/>
            <person name="King N."/>
            <person name="Lang F.B.F."/>
            <person name="Roger A.J."/>
            <person name="Ruiz-Trillo I."/>
            <person name="Young S.K."/>
            <person name="Zeng Q."/>
            <person name="Gargeya S."/>
            <person name="Alvarado L."/>
            <person name="Berlin A."/>
            <person name="Chapman S.B."/>
            <person name="Chen Z."/>
            <person name="Freedman E."/>
            <person name="Gellesch M."/>
            <person name="Goldberg J."/>
            <person name="Griggs A."/>
            <person name="Gujja S."/>
            <person name="Heilman E."/>
            <person name="Heiman D."/>
            <person name="Howarth C."/>
            <person name="Mehta T."/>
            <person name="Neiman D."/>
            <person name="Pearson M."/>
            <person name="Roberts A."/>
            <person name="Saif S."/>
            <person name="Shea T."/>
            <person name="Shenoy N."/>
            <person name="Sisk P."/>
            <person name="Stolte C."/>
            <person name="Sykes S."/>
            <person name="White J."/>
            <person name="Yandava C."/>
            <person name="Haas B."/>
            <person name="Nusbaum C."/>
            <person name="Birren B."/>
        </authorList>
    </citation>
    <scope>NUCLEOTIDE SEQUENCE</scope>
    <source>
        <strain evidence="18">ATCC 30864</strain>
    </source>
</reference>
<feature type="compositionally biased region" description="Low complexity" evidence="13">
    <location>
        <begin position="47"/>
        <end position="80"/>
    </location>
</feature>
<keyword evidence="9 12" id="KW-0175">Coiled coil</keyword>
<dbReference type="InterPro" id="IPR013761">
    <property type="entry name" value="SAM/pointed_sf"/>
</dbReference>
<feature type="domain" description="EF-hand" evidence="16">
    <location>
        <begin position="114"/>
        <end position="149"/>
    </location>
</feature>
<sequence>MPGRSPSRQGSHAKRSTPTPTLRRWLVLALLSSLLLVALVDAATPSKAPPASAAAADQHAAPADIEAASSDDSAAAMESELQASGVESSTDKLGSSSDSASSKGAKRRSGISSEEAEAIKQLHSMLDKDNDGSINMLESTKFLSGDDAKGMGRVWQARQQAFHKLDTDRDDNDFISVSELTTGWAHSPVRSWTTEGVTKWLVEKVQLPQYAAAFRRNNVDGKKLPFMAMNNGYYLRQNIGVTDHEHLNRLINQITLDVVFGGIPDDRNIYKEVALYGLLIALPILLALYFRSHAQSTAQNQRLRQMGESLTKAQLAADDFEKRMSETTAVHGKSVQEIFNQKQALEAKLQREIDDAKREAARLQTSRENSDQLEKRLNFAERELDQVRDALRRAEQQLLAQNERVQSDELRILLQRTFAIEMQQHTIRRQSAELELKAAHEALENVTRKNKNFMGSFRVAHGGSLDSLNDAVHSALQTLSHMRKESEEMSLRWQQIEDVLSVTVRDHSGLTTGMNSNGSNGIPRVVSNNVLDNLSSGVNTAFLSKTATMTSLGSRTGRISPSS</sequence>
<keyword evidence="11" id="KW-0472">Membrane</keyword>
<evidence type="ECO:0000256" key="2">
    <source>
        <dbReference type="ARBA" id="ARBA00022448"/>
    </source>
</evidence>
<dbReference type="Gene3D" id="1.10.287.3550">
    <property type="match status" value="1"/>
</dbReference>
<dbReference type="Pfam" id="PF25578">
    <property type="entry name" value="EF-hand_STIM1"/>
    <property type="match status" value="1"/>
</dbReference>
<dbReference type="AlphaFoldDB" id="A0A0D2X057"/>
<dbReference type="SUPFAM" id="SSF47769">
    <property type="entry name" value="SAM/Pointed domain"/>
    <property type="match status" value="1"/>
</dbReference>
<dbReference type="Pfam" id="PF07647">
    <property type="entry name" value="SAM_2"/>
    <property type="match status" value="1"/>
</dbReference>
<dbReference type="OrthoDB" id="9986177at2759"/>
<dbReference type="InterPro" id="IPR001660">
    <property type="entry name" value="SAM"/>
</dbReference>
<feature type="domain" description="SAM" evidence="15">
    <location>
        <begin position="192"/>
        <end position="254"/>
    </location>
</feature>
<dbReference type="eggNOG" id="KOG4403">
    <property type="taxonomic scope" value="Eukaryota"/>
</dbReference>
<comment type="subcellular location">
    <subcellularLocation>
        <location evidence="1">Membrane</location>
        <topology evidence="1">Single-pass type I membrane protein</topology>
    </subcellularLocation>
</comment>
<protein>
    <recommendedName>
        <fullName evidence="19">SAM domain-containing protein</fullName>
    </recommendedName>
</protein>
<organism evidence="17 18">
    <name type="scientific">Capsaspora owczarzaki (strain ATCC 30864)</name>
    <dbReference type="NCBI Taxonomy" id="595528"/>
    <lineage>
        <taxon>Eukaryota</taxon>
        <taxon>Filasterea</taxon>
        <taxon>Capsaspora</taxon>
    </lineage>
</organism>
<evidence type="ECO:0008006" key="19">
    <source>
        <dbReference type="Google" id="ProtNLM"/>
    </source>
</evidence>
<keyword evidence="7" id="KW-0106">Calcium</keyword>
<evidence type="ECO:0000256" key="14">
    <source>
        <dbReference type="SAM" id="SignalP"/>
    </source>
</evidence>
<gene>
    <name evidence="17" type="ORF">CAOG_000133</name>
</gene>
<dbReference type="GO" id="GO:0006874">
    <property type="term" value="P:intracellular calcium ion homeostasis"/>
    <property type="evidence" value="ECO:0007669"/>
    <property type="project" value="TreeGrafter"/>
</dbReference>
<proteinExistence type="predicted"/>
<dbReference type="InParanoid" id="A0A0D2X057"/>
<dbReference type="OMA" id="RRENKFH"/>
<keyword evidence="18" id="KW-1185">Reference proteome</keyword>
<evidence type="ECO:0000313" key="18">
    <source>
        <dbReference type="Proteomes" id="UP000008743"/>
    </source>
</evidence>
<dbReference type="Gene3D" id="1.10.150.50">
    <property type="entry name" value="Transcription Factor, Ets-1"/>
    <property type="match status" value="1"/>
</dbReference>
<dbReference type="Gene3D" id="1.20.5.340">
    <property type="match status" value="1"/>
</dbReference>
<evidence type="ECO:0000256" key="12">
    <source>
        <dbReference type="SAM" id="Coils"/>
    </source>
</evidence>
<dbReference type="PROSITE" id="PS50105">
    <property type="entry name" value="SAM_DOMAIN"/>
    <property type="match status" value="1"/>
</dbReference>
<dbReference type="InterPro" id="IPR011992">
    <property type="entry name" value="EF-hand-dom_pair"/>
</dbReference>
<feature type="region of interest" description="Disordered" evidence="13">
    <location>
        <begin position="47"/>
        <end position="114"/>
    </location>
</feature>
<dbReference type="GO" id="GO:0051049">
    <property type="term" value="P:regulation of transport"/>
    <property type="evidence" value="ECO:0007669"/>
    <property type="project" value="UniProtKB-ARBA"/>
</dbReference>
<evidence type="ECO:0000256" key="3">
    <source>
        <dbReference type="ARBA" id="ARBA00022568"/>
    </source>
</evidence>
<dbReference type="InterPro" id="IPR057835">
    <property type="entry name" value="EF-hand_STIM1/2"/>
</dbReference>
<dbReference type="InterPro" id="IPR002048">
    <property type="entry name" value="EF_hand_dom"/>
</dbReference>
<dbReference type="PANTHER" id="PTHR15136">
    <property type="entry name" value="STROMAL INTERACTION MOLECULE HOMOLOG"/>
    <property type="match status" value="1"/>
</dbReference>
<keyword evidence="3" id="KW-0109">Calcium transport</keyword>
<dbReference type="PROSITE" id="PS50222">
    <property type="entry name" value="EF_HAND_2"/>
    <property type="match status" value="1"/>
</dbReference>
<dbReference type="PANTHER" id="PTHR15136:SF5">
    <property type="entry name" value="STROMAL INTERACTION MOLECULE HOMOLOG"/>
    <property type="match status" value="1"/>
</dbReference>
<dbReference type="InterPro" id="IPR037608">
    <property type="entry name" value="STIM1/2"/>
</dbReference>
<dbReference type="GO" id="GO:0005509">
    <property type="term" value="F:calcium ion binding"/>
    <property type="evidence" value="ECO:0007669"/>
    <property type="project" value="InterPro"/>
</dbReference>
<dbReference type="SUPFAM" id="SSF47473">
    <property type="entry name" value="EF-hand"/>
    <property type="match status" value="1"/>
</dbReference>
<evidence type="ECO:0000256" key="6">
    <source>
        <dbReference type="ARBA" id="ARBA00022729"/>
    </source>
</evidence>
<dbReference type="PhylomeDB" id="A0A0D2X057"/>
<evidence type="ECO:0000256" key="11">
    <source>
        <dbReference type="ARBA" id="ARBA00023136"/>
    </source>
</evidence>
<evidence type="ECO:0000256" key="10">
    <source>
        <dbReference type="ARBA" id="ARBA00023065"/>
    </source>
</evidence>
<dbReference type="GO" id="GO:0005783">
    <property type="term" value="C:endoplasmic reticulum"/>
    <property type="evidence" value="ECO:0007669"/>
    <property type="project" value="TreeGrafter"/>
</dbReference>
<dbReference type="RefSeq" id="XP_004365004.1">
    <property type="nucleotide sequence ID" value="XM_004364947.2"/>
</dbReference>
<evidence type="ECO:0000256" key="9">
    <source>
        <dbReference type="ARBA" id="ARBA00023054"/>
    </source>
</evidence>
<dbReference type="GO" id="GO:0005246">
    <property type="term" value="F:calcium channel regulator activity"/>
    <property type="evidence" value="ECO:0007669"/>
    <property type="project" value="InterPro"/>
</dbReference>
<evidence type="ECO:0000256" key="1">
    <source>
        <dbReference type="ARBA" id="ARBA00004479"/>
    </source>
</evidence>
<keyword evidence="8" id="KW-1133">Transmembrane helix</keyword>
<keyword evidence="2" id="KW-0813">Transport</keyword>
<dbReference type="Pfam" id="PF16533">
    <property type="entry name" value="SOAR"/>
    <property type="match status" value="1"/>
</dbReference>
<dbReference type="STRING" id="595528.A0A0D2X057"/>
<feature type="signal peptide" evidence="14">
    <location>
        <begin position="1"/>
        <end position="42"/>
    </location>
</feature>
<keyword evidence="5" id="KW-0479">Metal-binding</keyword>
<dbReference type="GO" id="GO:0002115">
    <property type="term" value="P:store-operated calcium entry"/>
    <property type="evidence" value="ECO:0007669"/>
    <property type="project" value="TreeGrafter"/>
</dbReference>
<dbReference type="InterPro" id="IPR032393">
    <property type="entry name" value="SOAR_STIM1/2"/>
</dbReference>
<evidence type="ECO:0000256" key="7">
    <source>
        <dbReference type="ARBA" id="ARBA00022837"/>
    </source>
</evidence>
<evidence type="ECO:0000256" key="4">
    <source>
        <dbReference type="ARBA" id="ARBA00022692"/>
    </source>
</evidence>
<keyword evidence="4" id="KW-0812">Transmembrane</keyword>
<keyword evidence="10" id="KW-0406">Ion transport</keyword>
<evidence type="ECO:0000256" key="5">
    <source>
        <dbReference type="ARBA" id="ARBA00022723"/>
    </source>
</evidence>
<dbReference type="PROSITE" id="PS00018">
    <property type="entry name" value="EF_HAND_1"/>
    <property type="match status" value="1"/>
</dbReference>